<dbReference type="AlphaFoldDB" id="A0AAE1TR93"/>
<sequence>MQESETRRCRHVGEKEQGGLGQGVQKKLVGDGESGGEKQGVEKGREEKRKTSRVTTINNWNILLEGRVSRKLREGGSVSAAVWASQPQQSEERNVSTSHRGLTPTAVVPGGPCL</sequence>
<protein>
    <submittedName>
        <fullName evidence="2">Uncharacterized protein</fullName>
    </submittedName>
</protein>
<gene>
    <name evidence="2" type="ORF">Pmani_032212</name>
</gene>
<feature type="region of interest" description="Disordered" evidence="1">
    <location>
        <begin position="81"/>
        <end position="114"/>
    </location>
</feature>
<feature type="compositionally biased region" description="Basic and acidic residues" evidence="1">
    <location>
        <begin position="35"/>
        <end position="49"/>
    </location>
</feature>
<feature type="region of interest" description="Disordered" evidence="1">
    <location>
        <begin position="1"/>
        <end position="53"/>
    </location>
</feature>
<keyword evidence="3" id="KW-1185">Reference proteome</keyword>
<dbReference type="EMBL" id="JAWZYT010004120">
    <property type="protein sequence ID" value="KAK4295233.1"/>
    <property type="molecule type" value="Genomic_DNA"/>
</dbReference>
<proteinExistence type="predicted"/>
<feature type="compositionally biased region" description="Basic and acidic residues" evidence="1">
    <location>
        <begin position="1"/>
        <end position="17"/>
    </location>
</feature>
<accession>A0AAE1TR93</accession>
<feature type="compositionally biased region" description="Polar residues" evidence="1">
    <location>
        <begin position="85"/>
        <end position="100"/>
    </location>
</feature>
<evidence type="ECO:0000256" key="1">
    <source>
        <dbReference type="SAM" id="MobiDB-lite"/>
    </source>
</evidence>
<evidence type="ECO:0000313" key="2">
    <source>
        <dbReference type="EMBL" id="KAK4295233.1"/>
    </source>
</evidence>
<reference evidence="2" key="1">
    <citation type="submission" date="2023-11" db="EMBL/GenBank/DDBJ databases">
        <title>Genome assemblies of two species of porcelain crab, Petrolisthes cinctipes and Petrolisthes manimaculis (Anomura: Porcellanidae).</title>
        <authorList>
            <person name="Angst P."/>
        </authorList>
    </citation>
    <scope>NUCLEOTIDE SEQUENCE</scope>
    <source>
        <strain evidence="2">PB745_02</strain>
        <tissue evidence="2">Gill</tissue>
    </source>
</reference>
<organism evidence="2 3">
    <name type="scientific">Petrolisthes manimaculis</name>
    <dbReference type="NCBI Taxonomy" id="1843537"/>
    <lineage>
        <taxon>Eukaryota</taxon>
        <taxon>Metazoa</taxon>
        <taxon>Ecdysozoa</taxon>
        <taxon>Arthropoda</taxon>
        <taxon>Crustacea</taxon>
        <taxon>Multicrustacea</taxon>
        <taxon>Malacostraca</taxon>
        <taxon>Eumalacostraca</taxon>
        <taxon>Eucarida</taxon>
        <taxon>Decapoda</taxon>
        <taxon>Pleocyemata</taxon>
        <taxon>Anomura</taxon>
        <taxon>Galatheoidea</taxon>
        <taxon>Porcellanidae</taxon>
        <taxon>Petrolisthes</taxon>
    </lineage>
</organism>
<evidence type="ECO:0000313" key="3">
    <source>
        <dbReference type="Proteomes" id="UP001292094"/>
    </source>
</evidence>
<name>A0AAE1TR93_9EUCA</name>
<comment type="caution">
    <text evidence="2">The sequence shown here is derived from an EMBL/GenBank/DDBJ whole genome shotgun (WGS) entry which is preliminary data.</text>
</comment>
<dbReference type="Proteomes" id="UP001292094">
    <property type="component" value="Unassembled WGS sequence"/>
</dbReference>